<reference evidence="2 3" key="1">
    <citation type="submission" date="2023-01" db="EMBL/GenBank/DDBJ databases">
        <authorList>
            <person name="Kreplak J."/>
        </authorList>
    </citation>
    <scope>NUCLEOTIDE SEQUENCE [LARGE SCALE GENOMIC DNA]</scope>
</reference>
<feature type="compositionally biased region" description="Polar residues" evidence="1">
    <location>
        <begin position="78"/>
        <end position="87"/>
    </location>
</feature>
<keyword evidence="3" id="KW-1185">Reference proteome</keyword>
<accession>A0AAV1AGP6</accession>
<proteinExistence type="predicted"/>
<evidence type="ECO:0000313" key="2">
    <source>
        <dbReference type="EMBL" id="CAI8608622.1"/>
    </source>
</evidence>
<feature type="region of interest" description="Disordered" evidence="1">
    <location>
        <begin position="65"/>
        <end position="90"/>
    </location>
</feature>
<evidence type="ECO:0000256" key="1">
    <source>
        <dbReference type="SAM" id="MobiDB-lite"/>
    </source>
</evidence>
<evidence type="ECO:0000313" key="3">
    <source>
        <dbReference type="Proteomes" id="UP001157006"/>
    </source>
</evidence>
<dbReference type="EMBL" id="OX451739">
    <property type="protein sequence ID" value="CAI8608622.1"/>
    <property type="molecule type" value="Genomic_DNA"/>
</dbReference>
<gene>
    <name evidence="2" type="ORF">VFH_IV094800</name>
</gene>
<dbReference type="AlphaFoldDB" id="A0AAV1AGP6"/>
<organism evidence="2 3">
    <name type="scientific">Vicia faba</name>
    <name type="common">Broad bean</name>
    <name type="synonym">Faba vulgaris</name>
    <dbReference type="NCBI Taxonomy" id="3906"/>
    <lineage>
        <taxon>Eukaryota</taxon>
        <taxon>Viridiplantae</taxon>
        <taxon>Streptophyta</taxon>
        <taxon>Embryophyta</taxon>
        <taxon>Tracheophyta</taxon>
        <taxon>Spermatophyta</taxon>
        <taxon>Magnoliopsida</taxon>
        <taxon>eudicotyledons</taxon>
        <taxon>Gunneridae</taxon>
        <taxon>Pentapetalae</taxon>
        <taxon>rosids</taxon>
        <taxon>fabids</taxon>
        <taxon>Fabales</taxon>
        <taxon>Fabaceae</taxon>
        <taxon>Papilionoideae</taxon>
        <taxon>50 kb inversion clade</taxon>
        <taxon>NPAAA clade</taxon>
        <taxon>Hologalegina</taxon>
        <taxon>IRL clade</taxon>
        <taxon>Fabeae</taxon>
        <taxon>Vicia</taxon>
    </lineage>
</organism>
<protein>
    <submittedName>
        <fullName evidence="2">Uncharacterized protein</fullName>
    </submittedName>
</protein>
<sequence>MARGRGCPKKKVPSLMLANVLKQSGRKNDSERSSTIEPEIGLIVMVEEEKTATLDVNEVINQKVEAEEKSKNNPVEPKSSSWITTKSSGRHKGKIEEYVHDIRCQIGFHVFKIGGLEDILDTGT</sequence>
<dbReference type="Proteomes" id="UP001157006">
    <property type="component" value="Chromosome 4"/>
</dbReference>
<name>A0AAV1AGP6_VICFA</name>